<accession>A0A369A6P2</accession>
<dbReference type="InterPro" id="IPR020568">
    <property type="entry name" value="Ribosomal_Su5_D2-typ_SF"/>
</dbReference>
<keyword evidence="7" id="KW-0456">Lyase</keyword>
<dbReference type="Pfam" id="PF18376">
    <property type="entry name" value="MDD_C"/>
    <property type="match status" value="1"/>
</dbReference>
<keyword evidence="4" id="KW-0547">Nucleotide-binding</keyword>
<dbReference type="RefSeq" id="WP_037360710.1">
    <property type="nucleotide sequence ID" value="NZ_BHZF01000001.1"/>
</dbReference>
<dbReference type="InterPro" id="IPR041431">
    <property type="entry name" value="Mvd1_C"/>
</dbReference>
<evidence type="ECO:0000313" key="10">
    <source>
        <dbReference type="EMBL" id="RCX04811.1"/>
    </source>
</evidence>
<protein>
    <recommendedName>
        <fullName evidence="2">diphosphomevalonate decarboxylase</fullName>
        <ecNumber evidence="2">4.1.1.33</ecNumber>
    </recommendedName>
</protein>
<dbReference type="PANTHER" id="PTHR10977:SF3">
    <property type="entry name" value="DIPHOSPHOMEVALONATE DECARBOXYLASE"/>
    <property type="match status" value="1"/>
</dbReference>
<dbReference type="InterPro" id="IPR036554">
    <property type="entry name" value="GHMP_kinase_C_sf"/>
</dbReference>
<dbReference type="Pfam" id="PF22700">
    <property type="entry name" value="MVD-like_N"/>
    <property type="match status" value="1"/>
</dbReference>
<dbReference type="InterPro" id="IPR053859">
    <property type="entry name" value="MVD-like_N"/>
</dbReference>
<evidence type="ECO:0000259" key="9">
    <source>
        <dbReference type="Pfam" id="PF22700"/>
    </source>
</evidence>
<sequence>MSEPITAHWHAPSNIAIVKYWGKFHNQIPANPSISFTLTLSYTDTKVTLTEAKEQLPTADVFYEGVEKPDFLPKVLKFLDHAMAFYPWLASKHLKIETRNTFPHSSGIASSASAMAALACCIEDIHSLLTFTPFDRQRVSHMARLGSGSACRSIYGGFVQWGSTADGAGSDHFAIPVEQVHTAFLDVKDYILILHSGKKTVSSSAGHGLMKDHSYAEPRFQQAKQRALALRDILTSGDWEMFIRLMESEALTLHAMMMTSDPPYILMKPNTLAVIEKLWQFRSDTGYQIGFTLDAGANLHLIFPASLTHIVERDFLPEIQYLCEQNRIIRDCIGDGPRKITEG</sequence>
<dbReference type="InterPro" id="IPR029765">
    <property type="entry name" value="Mev_diP_decarb"/>
</dbReference>
<evidence type="ECO:0000256" key="5">
    <source>
        <dbReference type="ARBA" id="ARBA00022840"/>
    </source>
</evidence>
<dbReference type="Proteomes" id="UP000253517">
    <property type="component" value="Unassembled WGS sequence"/>
</dbReference>
<dbReference type="NCBIfam" id="TIGR01240">
    <property type="entry name" value="mevDPdecarb"/>
    <property type="match status" value="1"/>
</dbReference>
<proteinExistence type="inferred from homology"/>
<reference evidence="10 11" key="1">
    <citation type="submission" date="2018-07" db="EMBL/GenBank/DDBJ databases">
        <title>Genomic Encyclopedia of Type Strains, Phase IV (KMG-IV): sequencing the most valuable type-strain genomes for metagenomic binning, comparative biology and taxonomic classification.</title>
        <authorList>
            <person name="Goeker M."/>
        </authorList>
    </citation>
    <scope>NUCLEOTIDE SEQUENCE [LARGE SCALE GENOMIC DNA]</scope>
    <source>
        <strain evidence="10 11">DSM 21410</strain>
    </source>
</reference>
<evidence type="ECO:0000256" key="4">
    <source>
        <dbReference type="ARBA" id="ARBA00022741"/>
    </source>
</evidence>
<keyword evidence="5" id="KW-0067">ATP-binding</keyword>
<dbReference type="Gene3D" id="3.30.70.890">
    <property type="entry name" value="GHMP kinase, C-terminal domain"/>
    <property type="match status" value="1"/>
</dbReference>
<dbReference type="SUPFAM" id="SSF55060">
    <property type="entry name" value="GHMP Kinase, C-terminal domain"/>
    <property type="match status" value="1"/>
</dbReference>
<evidence type="ECO:0000256" key="2">
    <source>
        <dbReference type="ARBA" id="ARBA00012296"/>
    </source>
</evidence>
<dbReference type="PANTHER" id="PTHR10977">
    <property type="entry name" value="DIPHOSPHOMEVALONATE DECARBOXYLASE"/>
    <property type="match status" value="1"/>
</dbReference>
<dbReference type="GO" id="GO:0019287">
    <property type="term" value="P:isopentenyl diphosphate biosynthetic process, mevalonate pathway"/>
    <property type="evidence" value="ECO:0007669"/>
    <property type="project" value="InterPro"/>
</dbReference>
<evidence type="ECO:0000256" key="3">
    <source>
        <dbReference type="ARBA" id="ARBA00022516"/>
    </source>
</evidence>
<dbReference type="GO" id="GO:0004163">
    <property type="term" value="F:diphosphomevalonate decarboxylase activity"/>
    <property type="evidence" value="ECO:0007669"/>
    <property type="project" value="UniProtKB-EC"/>
</dbReference>
<dbReference type="EMBL" id="QPJS01000001">
    <property type="protein sequence ID" value="RCX04811.1"/>
    <property type="molecule type" value="Genomic_DNA"/>
</dbReference>
<comment type="caution">
    <text evidence="10">The sequence shown here is derived from an EMBL/GenBank/DDBJ whole genome shotgun (WGS) entry which is preliminary data.</text>
</comment>
<dbReference type="InterPro" id="IPR005935">
    <property type="entry name" value="Mev_decarb"/>
</dbReference>
<dbReference type="Gene3D" id="3.30.230.10">
    <property type="match status" value="1"/>
</dbReference>
<dbReference type="EC" id="4.1.1.33" evidence="2"/>
<feature type="domain" description="Mvd1 C-terminal" evidence="8">
    <location>
        <begin position="191"/>
        <end position="306"/>
    </location>
</feature>
<name>A0A369A6P2_9FLAO</name>
<gene>
    <name evidence="10" type="ORF">DES35_10181</name>
</gene>
<evidence type="ECO:0000259" key="8">
    <source>
        <dbReference type="Pfam" id="PF18376"/>
    </source>
</evidence>
<feature type="domain" description="Diphosphomevalonate decarboxylase-like N-terminal" evidence="9">
    <location>
        <begin position="11"/>
        <end position="170"/>
    </location>
</feature>
<dbReference type="GO" id="GO:0005829">
    <property type="term" value="C:cytosol"/>
    <property type="evidence" value="ECO:0007669"/>
    <property type="project" value="InterPro"/>
</dbReference>
<comment type="similarity">
    <text evidence="1">Belongs to the diphosphomevalonate decarboxylase family.</text>
</comment>
<dbReference type="SUPFAM" id="SSF54211">
    <property type="entry name" value="Ribosomal protein S5 domain 2-like"/>
    <property type="match status" value="1"/>
</dbReference>
<keyword evidence="6" id="KW-0443">Lipid metabolism</keyword>
<keyword evidence="3" id="KW-0444">Lipid biosynthesis</keyword>
<dbReference type="AlphaFoldDB" id="A0A369A6P2"/>
<evidence type="ECO:0000313" key="11">
    <source>
        <dbReference type="Proteomes" id="UP000253517"/>
    </source>
</evidence>
<evidence type="ECO:0000256" key="7">
    <source>
        <dbReference type="ARBA" id="ARBA00023239"/>
    </source>
</evidence>
<evidence type="ECO:0000256" key="1">
    <source>
        <dbReference type="ARBA" id="ARBA00008831"/>
    </source>
</evidence>
<evidence type="ECO:0000256" key="6">
    <source>
        <dbReference type="ARBA" id="ARBA00023098"/>
    </source>
</evidence>
<dbReference type="GO" id="GO:0005524">
    <property type="term" value="F:ATP binding"/>
    <property type="evidence" value="ECO:0007669"/>
    <property type="project" value="UniProtKB-KW"/>
</dbReference>
<organism evidence="10 11">
    <name type="scientific">Schleiferia thermophila</name>
    <dbReference type="NCBI Taxonomy" id="884107"/>
    <lineage>
        <taxon>Bacteria</taxon>
        <taxon>Pseudomonadati</taxon>
        <taxon>Bacteroidota</taxon>
        <taxon>Flavobacteriia</taxon>
        <taxon>Flavobacteriales</taxon>
        <taxon>Schleiferiaceae</taxon>
        <taxon>Schleiferia</taxon>
    </lineage>
</organism>
<keyword evidence="11" id="KW-1185">Reference proteome</keyword>
<dbReference type="PIRSF" id="PIRSF015950">
    <property type="entry name" value="Mev_P_decrbx"/>
    <property type="match status" value="1"/>
</dbReference>
<dbReference type="InterPro" id="IPR014721">
    <property type="entry name" value="Ribsml_uS5_D2-typ_fold_subgr"/>
</dbReference>